<feature type="transmembrane region" description="Helical" evidence="7">
    <location>
        <begin position="71"/>
        <end position="92"/>
    </location>
</feature>
<evidence type="ECO:0000256" key="6">
    <source>
        <dbReference type="ARBA" id="ARBA00023136"/>
    </source>
</evidence>
<evidence type="ECO:0000259" key="8">
    <source>
        <dbReference type="Pfam" id="PF00324"/>
    </source>
</evidence>
<keyword evidence="3 7" id="KW-0812">Transmembrane</keyword>
<dbReference type="HOGENOM" id="CLU_007946_12_1_1"/>
<feature type="transmembrane region" description="Helical" evidence="7">
    <location>
        <begin position="315"/>
        <end position="340"/>
    </location>
</feature>
<dbReference type="InterPro" id="IPR004840">
    <property type="entry name" value="Amino_acid_permease_CS"/>
</dbReference>
<proteinExistence type="predicted"/>
<dbReference type="PANTHER" id="PTHR43341">
    <property type="entry name" value="AMINO ACID PERMEASE"/>
    <property type="match status" value="1"/>
</dbReference>
<evidence type="ECO:0000313" key="10">
    <source>
        <dbReference type="Proteomes" id="UP000019484"/>
    </source>
</evidence>
<dbReference type="EMBL" id="AMWN01000001">
    <property type="protein sequence ID" value="EXJ94892.1"/>
    <property type="molecule type" value="Genomic_DNA"/>
</dbReference>
<evidence type="ECO:0000256" key="1">
    <source>
        <dbReference type="ARBA" id="ARBA00004141"/>
    </source>
</evidence>
<dbReference type="Pfam" id="PF00324">
    <property type="entry name" value="AA_permease"/>
    <property type="match status" value="1"/>
</dbReference>
<feature type="transmembrane region" description="Helical" evidence="7">
    <location>
        <begin position="233"/>
        <end position="254"/>
    </location>
</feature>
<feature type="transmembrane region" description="Helical" evidence="7">
    <location>
        <begin position="441"/>
        <end position="465"/>
    </location>
</feature>
<dbReference type="AlphaFoldDB" id="W9YPR8"/>
<dbReference type="FunFam" id="1.20.1740.10:FF:000006">
    <property type="entry name" value="General amino acid permease"/>
    <property type="match status" value="1"/>
</dbReference>
<feature type="transmembrane region" description="Helical" evidence="7">
    <location>
        <begin position="153"/>
        <end position="173"/>
    </location>
</feature>
<dbReference type="eggNOG" id="KOG1286">
    <property type="taxonomic scope" value="Eukaryota"/>
</dbReference>
<name>W9YPR8_9EURO</name>
<evidence type="ECO:0000256" key="2">
    <source>
        <dbReference type="ARBA" id="ARBA00022448"/>
    </source>
</evidence>
<evidence type="ECO:0000313" key="9">
    <source>
        <dbReference type="EMBL" id="EXJ94892.1"/>
    </source>
</evidence>
<dbReference type="RefSeq" id="XP_007719121.1">
    <property type="nucleotide sequence ID" value="XM_007720931.1"/>
</dbReference>
<evidence type="ECO:0000256" key="5">
    <source>
        <dbReference type="ARBA" id="ARBA00022989"/>
    </source>
</evidence>
<comment type="caution">
    <text evidence="9">The sequence shown here is derived from an EMBL/GenBank/DDBJ whole genome shotgun (WGS) entry which is preliminary data.</text>
</comment>
<feature type="transmembrane region" description="Helical" evidence="7">
    <location>
        <begin position="185"/>
        <end position="203"/>
    </location>
</feature>
<keyword evidence="2" id="KW-0813">Transport</keyword>
<dbReference type="PANTHER" id="PTHR43341:SF9">
    <property type="entry name" value="DICARBOXYLIC AMINO ACID PERMEASE"/>
    <property type="match status" value="1"/>
</dbReference>
<dbReference type="GO" id="GO:0016020">
    <property type="term" value="C:membrane"/>
    <property type="evidence" value="ECO:0007669"/>
    <property type="project" value="UniProtKB-SubCell"/>
</dbReference>
<feature type="transmembrane region" description="Helical" evidence="7">
    <location>
        <begin position="485"/>
        <end position="502"/>
    </location>
</feature>
<accession>W9YPR8</accession>
<keyword evidence="5 7" id="KW-1133">Transmembrane helix</keyword>
<evidence type="ECO:0000256" key="4">
    <source>
        <dbReference type="ARBA" id="ARBA00022970"/>
    </source>
</evidence>
<dbReference type="STRING" id="1182541.W9YPR8"/>
<protein>
    <recommendedName>
        <fullName evidence="8">Amino acid permease/ SLC12A domain-containing protein</fullName>
    </recommendedName>
</protein>
<dbReference type="Proteomes" id="UP000019484">
    <property type="component" value="Unassembled WGS sequence"/>
</dbReference>
<keyword evidence="6 7" id="KW-0472">Membrane</keyword>
<feature type="transmembrane region" description="Helical" evidence="7">
    <location>
        <begin position="43"/>
        <end position="65"/>
    </location>
</feature>
<dbReference type="Gene3D" id="1.20.1740.10">
    <property type="entry name" value="Amino acid/polyamine transporter I"/>
    <property type="match status" value="1"/>
</dbReference>
<dbReference type="InterPro" id="IPR050524">
    <property type="entry name" value="APC_YAT"/>
</dbReference>
<dbReference type="OrthoDB" id="3900342at2759"/>
<dbReference type="GO" id="GO:0015171">
    <property type="term" value="F:amino acid transmembrane transporter activity"/>
    <property type="evidence" value="ECO:0007669"/>
    <property type="project" value="TreeGrafter"/>
</dbReference>
<dbReference type="InterPro" id="IPR004841">
    <property type="entry name" value="AA-permease/SLC12A_dom"/>
</dbReference>
<feature type="transmembrane region" description="Helical" evidence="7">
    <location>
        <begin position="401"/>
        <end position="429"/>
    </location>
</feature>
<comment type="subcellular location">
    <subcellularLocation>
        <location evidence="1">Membrane</location>
        <topology evidence="1">Multi-pass membrane protein</topology>
    </subcellularLocation>
</comment>
<dbReference type="PIRSF" id="PIRSF006060">
    <property type="entry name" value="AA_transporter"/>
    <property type="match status" value="1"/>
</dbReference>
<gene>
    <name evidence="9" type="ORF">A1O1_00010</name>
</gene>
<sequence length="562" mass="61611">MSKETNVPLSTTNSVVEGDVEAILPPLPANSLHRGLKARHISMIALGGSIGTGLIIGTGAALARAGPASLFIAYSLVGLNVYVTMTAVGEMATYLPTGVGFSGYAARFVDPALGFALGWNYLFKYLLASPNQLTAAAVVLQEWVPRDKVNPGVWIAIFLIIMFAVNYIGIGVFGEIEFWFSSVKVVTFIGLIILGLVLALGGGPNHDRTGFRYWKNPGAFAEFPGIDGDTGRFVAFVSILVNAAFAYMGTELVGVTAGEAQNPSHTIPRAIKLTFWRIIFFYCLSVFFLGMIVPYNSTELAFANKASTGASASPFVVAIKVSGIKVLPAIINAAILLFVLSTANSDLYIASRTLYGLARTGQAPKFCGYTNERGVPVWNLIIGSLISCLAFLNVSGNSQQIFLYFVNVVSIFGMLSWFALLLTHIRFIYARRVHGITNDKLAYTAPFGLTGSYIALAFTSLMCIFKNFTVFIPSKSYGNFDYKNFITGYIGFPVCIIMYLAWKWIHKTKILKPHEVDLQTDRRRILEEEEIYLAMKREAEDAKGGKARLPGRIYRRFFSWLI</sequence>
<evidence type="ECO:0000256" key="3">
    <source>
        <dbReference type="ARBA" id="ARBA00022692"/>
    </source>
</evidence>
<feature type="transmembrane region" description="Helical" evidence="7">
    <location>
        <begin position="275"/>
        <end position="295"/>
    </location>
</feature>
<reference evidence="9 10" key="1">
    <citation type="submission" date="2013-03" db="EMBL/GenBank/DDBJ databases">
        <title>The Genome Sequence of Capronia coronata CBS 617.96.</title>
        <authorList>
            <consortium name="The Broad Institute Genomics Platform"/>
            <person name="Cuomo C."/>
            <person name="de Hoog S."/>
            <person name="Gorbushina A."/>
            <person name="Walker B."/>
            <person name="Young S.K."/>
            <person name="Zeng Q."/>
            <person name="Gargeya S."/>
            <person name="Fitzgerald M."/>
            <person name="Haas B."/>
            <person name="Abouelleil A."/>
            <person name="Allen A.W."/>
            <person name="Alvarado L."/>
            <person name="Arachchi H.M."/>
            <person name="Berlin A.M."/>
            <person name="Chapman S.B."/>
            <person name="Gainer-Dewar J."/>
            <person name="Goldberg J."/>
            <person name="Griggs A."/>
            <person name="Gujja S."/>
            <person name="Hansen M."/>
            <person name="Howarth C."/>
            <person name="Imamovic A."/>
            <person name="Ireland A."/>
            <person name="Larimer J."/>
            <person name="McCowan C."/>
            <person name="Murphy C."/>
            <person name="Pearson M."/>
            <person name="Poon T.W."/>
            <person name="Priest M."/>
            <person name="Roberts A."/>
            <person name="Saif S."/>
            <person name="Shea T."/>
            <person name="Sisk P."/>
            <person name="Sykes S."/>
            <person name="Wortman J."/>
            <person name="Nusbaum C."/>
            <person name="Birren B."/>
        </authorList>
    </citation>
    <scope>NUCLEOTIDE SEQUENCE [LARGE SCALE GENOMIC DNA]</scope>
    <source>
        <strain evidence="9 10">CBS 617.96</strain>
    </source>
</reference>
<keyword evidence="4" id="KW-0029">Amino-acid transport</keyword>
<feature type="domain" description="Amino acid permease/ SLC12A" evidence="8">
    <location>
        <begin position="40"/>
        <end position="512"/>
    </location>
</feature>
<dbReference type="PROSITE" id="PS00218">
    <property type="entry name" value="AMINO_ACID_PERMEASE_1"/>
    <property type="match status" value="1"/>
</dbReference>
<feature type="transmembrane region" description="Helical" evidence="7">
    <location>
        <begin position="375"/>
        <end position="395"/>
    </location>
</feature>
<dbReference type="GeneID" id="19154920"/>
<organism evidence="9 10">
    <name type="scientific">Capronia coronata CBS 617.96</name>
    <dbReference type="NCBI Taxonomy" id="1182541"/>
    <lineage>
        <taxon>Eukaryota</taxon>
        <taxon>Fungi</taxon>
        <taxon>Dikarya</taxon>
        <taxon>Ascomycota</taxon>
        <taxon>Pezizomycotina</taxon>
        <taxon>Eurotiomycetes</taxon>
        <taxon>Chaetothyriomycetidae</taxon>
        <taxon>Chaetothyriales</taxon>
        <taxon>Herpotrichiellaceae</taxon>
        <taxon>Capronia</taxon>
    </lineage>
</organism>
<evidence type="ECO:0000256" key="7">
    <source>
        <dbReference type="SAM" id="Phobius"/>
    </source>
</evidence>
<keyword evidence="10" id="KW-1185">Reference proteome</keyword>